<comment type="caution">
    <text evidence="2">The sequence shown here is derived from an EMBL/GenBank/DDBJ whole genome shotgun (WGS) entry which is preliminary data.</text>
</comment>
<name>A0AA39TZ97_ARMTA</name>
<dbReference type="RefSeq" id="XP_060337946.1">
    <property type="nucleotide sequence ID" value="XM_060480083.1"/>
</dbReference>
<gene>
    <name evidence="2" type="ORF">EV420DRAFT_1743774</name>
</gene>
<evidence type="ECO:0000313" key="3">
    <source>
        <dbReference type="Proteomes" id="UP001175211"/>
    </source>
</evidence>
<accession>A0AA39TZ97</accession>
<feature type="region of interest" description="Disordered" evidence="1">
    <location>
        <begin position="419"/>
        <end position="448"/>
    </location>
</feature>
<feature type="compositionally biased region" description="Low complexity" evidence="1">
    <location>
        <begin position="117"/>
        <end position="128"/>
    </location>
</feature>
<proteinExistence type="predicted"/>
<dbReference type="Proteomes" id="UP001175211">
    <property type="component" value="Unassembled WGS sequence"/>
</dbReference>
<feature type="compositionally biased region" description="Basic and acidic residues" evidence="1">
    <location>
        <begin position="86"/>
        <end position="98"/>
    </location>
</feature>
<reference evidence="2" key="1">
    <citation type="submission" date="2023-06" db="EMBL/GenBank/DDBJ databases">
        <authorList>
            <consortium name="Lawrence Berkeley National Laboratory"/>
            <person name="Ahrendt S."/>
            <person name="Sahu N."/>
            <person name="Indic B."/>
            <person name="Wong-Bajracharya J."/>
            <person name="Merenyi Z."/>
            <person name="Ke H.-M."/>
            <person name="Monk M."/>
            <person name="Kocsube S."/>
            <person name="Drula E."/>
            <person name="Lipzen A."/>
            <person name="Balint B."/>
            <person name="Henrissat B."/>
            <person name="Andreopoulos B."/>
            <person name="Martin F.M."/>
            <person name="Harder C.B."/>
            <person name="Rigling D."/>
            <person name="Ford K.L."/>
            <person name="Foster G.D."/>
            <person name="Pangilinan J."/>
            <person name="Papanicolaou A."/>
            <person name="Barry K."/>
            <person name="LaButti K."/>
            <person name="Viragh M."/>
            <person name="Koriabine M."/>
            <person name="Yan M."/>
            <person name="Riley R."/>
            <person name="Champramary S."/>
            <person name="Plett K.L."/>
            <person name="Tsai I.J."/>
            <person name="Slot J."/>
            <person name="Sipos G."/>
            <person name="Plett J."/>
            <person name="Nagy L.G."/>
            <person name="Grigoriev I.V."/>
        </authorList>
    </citation>
    <scope>NUCLEOTIDE SEQUENCE</scope>
    <source>
        <strain evidence="2">CCBAS 213</strain>
    </source>
</reference>
<evidence type="ECO:0000256" key="1">
    <source>
        <dbReference type="SAM" id="MobiDB-lite"/>
    </source>
</evidence>
<dbReference type="EMBL" id="JAUEPS010000003">
    <property type="protein sequence ID" value="KAK0467354.1"/>
    <property type="molecule type" value="Genomic_DNA"/>
</dbReference>
<keyword evidence="3" id="KW-1185">Reference proteome</keyword>
<feature type="region of interest" description="Disordered" evidence="1">
    <location>
        <begin position="85"/>
        <end position="128"/>
    </location>
</feature>
<feature type="compositionally biased region" description="Polar residues" evidence="1">
    <location>
        <begin position="105"/>
        <end position="116"/>
    </location>
</feature>
<dbReference type="AlphaFoldDB" id="A0AA39TZ97"/>
<evidence type="ECO:0008006" key="4">
    <source>
        <dbReference type="Google" id="ProtNLM"/>
    </source>
</evidence>
<dbReference type="GeneID" id="85363631"/>
<sequence length="448" mass="48995">MSRLFSLPPPSVPSSHEYRAGSLHICVNEFFSVAPWLRASTFFLQSNLLSSFAFVPTLDAATSSRRFTRRTAQQYHLPVFEALDDPDLHQQPDKHATDPRLSPVPNRSSSPLTELDSSCSPSPQPMSSKLDLPTLANVTSIAALTWLTRCADSFEAWSALNADKKIKPETQILVAGLKMEHAEAAAWWNENRESLKKLASWDEFVAKVKDRFVPSNWRLDALAAFYSVKHAPGTDFQSFVSDLQTARNALASAGTGYTITDSSVKNHLLFFAHPILSLRVRSTTGFASVYGTMKLDALVNLMSTTWASLIAENVVRIKNVQTSDQSHAIPTAHITSTHPTASTAASNGSRYPFPDLSYAEKEALRASGGCFHCRKTPSSLNWTQHSARNCPGDSAAGVAPRATRPLLPHQRVAGITFGDAEIPETPGSFVLDGPDSSDSDYDTDHDFD</sequence>
<organism evidence="2 3">
    <name type="scientific">Armillaria tabescens</name>
    <name type="common">Ringless honey mushroom</name>
    <name type="synonym">Agaricus tabescens</name>
    <dbReference type="NCBI Taxonomy" id="1929756"/>
    <lineage>
        <taxon>Eukaryota</taxon>
        <taxon>Fungi</taxon>
        <taxon>Dikarya</taxon>
        <taxon>Basidiomycota</taxon>
        <taxon>Agaricomycotina</taxon>
        <taxon>Agaricomycetes</taxon>
        <taxon>Agaricomycetidae</taxon>
        <taxon>Agaricales</taxon>
        <taxon>Marasmiineae</taxon>
        <taxon>Physalacriaceae</taxon>
        <taxon>Desarmillaria</taxon>
    </lineage>
</organism>
<evidence type="ECO:0000313" key="2">
    <source>
        <dbReference type="EMBL" id="KAK0467354.1"/>
    </source>
</evidence>
<protein>
    <recommendedName>
        <fullName evidence="4">Retrotransposon gag domain-containing protein</fullName>
    </recommendedName>
</protein>